<keyword evidence="3" id="KW-0804">Transcription</keyword>
<evidence type="ECO:0000313" key="9">
    <source>
        <dbReference type="Proteomes" id="UP000777438"/>
    </source>
</evidence>
<keyword evidence="2" id="KW-0805">Transcription regulation</keyword>
<feature type="region of interest" description="Disordered" evidence="6">
    <location>
        <begin position="354"/>
        <end position="383"/>
    </location>
</feature>
<dbReference type="GO" id="GO:0005634">
    <property type="term" value="C:nucleus"/>
    <property type="evidence" value="ECO:0007669"/>
    <property type="project" value="UniProtKB-SubCell"/>
</dbReference>
<reference evidence="8 9" key="1">
    <citation type="journal article" date="2021" name="Nat. Commun.">
        <title>Genetic determinants of endophytism in the Arabidopsis root mycobiome.</title>
        <authorList>
            <person name="Mesny F."/>
            <person name="Miyauchi S."/>
            <person name="Thiergart T."/>
            <person name="Pickel B."/>
            <person name="Atanasova L."/>
            <person name="Karlsson M."/>
            <person name="Huettel B."/>
            <person name="Barry K.W."/>
            <person name="Haridas S."/>
            <person name="Chen C."/>
            <person name="Bauer D."/>
            <person name="Andreopoulos W."/>
            <person name="Pangilinan J."/>
            <person name="LaButti K."/>
            <person name="Riley R."/>
            <person name="Lipzen A."/>
            <person name="Clum A."/>
            <person name="Drula E."/>
            <person name="Henrissat B."/>
            <person name="Kohler A."/>
            <person name="Grigoriev I.V."/>
            <person name="Martin F.M."/>
            <person name="Hacquard S."/>
        </authorList>
    </citation>
    <scope>NUCLEOTIDE SEQUENCE [LARGE SCALE GENOMIC DNA]</scope>
    <source>
        <strain evidence="8 9">MPI-CAGE-CH-0241</strain>
    </source>
</reference>
<dbReference type="AlphaFoldDB" id="A0A9P9AM29"/>
<feature type="compositionally biased region" description="Low complexity" evidence="6">
    <location>
        <begin position="233"/>
        <end position="243"/>
    </location>
</feature>
<keyword evidence="4" id="KW-0539">Nucleus</keyword>
<comment type="caution">
    <text evidence="8">The sequence shown here is derived from an EMBL/GenBank/DDBJ whole genome shotgun (WGS) entry which is preliminary data.</text>
</comment>
<evidence type="ECO:0000256" key="5">
    <source>
        <dbReference type="SAM" id="Coils"/>
    </source>
</evidence>
<keyword evidence="9" id="KW-1185">Reference proteome</keyword>
<comment type="subcellular location">
    <subcellularLocation>
        <location evidence="1">Nucleus</location>
    </subcellularLocation>
</comment>
<evidence type="ECO:0000256" key="6">
    <source>
        <dbReference type="SAM" id="MobiDB-lite"/>
    </source>
</evidence>
<evidence type="ECO:0000256" key="4">
    <source>
        <dbReference type="ARBA" id="ARBA00023242"/>
    </source>
</evidence>
<dbReference type="OrthoDB" id="5571888at2759"/>
<evidence type="ECO:0000256" key="2">
    <source>
        <dbReference type="ARBA" id="ARBA00023015"/>
    </source>
</evidence>
<dbReference type="CDD" id="cd14810">
    <property type="entry name" value="bZIP_u1"/>
    <property type="match status" value="1"/>
</dbReference>
<feature type="compositionally biased region" description="Basic and acidic residues" evidence="6">
    <location>
        <begin position="262"/>
        <end position="279"/>
    </location>
</feature>
<evidence type="ECO:0000256" key="1">
    <source>
        <dbReference type="ARBA" id="ARBA00004123"/>
    </source>
</evidence>
<dbReference type="GO" id="GO:0003700">
    <property type="term" value="F:DNA-binding transcription factor activity"/>
    <property type="evidence" value="ECO:0007669"/>
    <property type="project" value="InterPro"/>
</dbReference>
<keyword evidence="5" id="KW-0175">Coiled coil</keyword>
<feature type="compositionally biased region" description="Low complexity" evidence="6">
    <location>
        <begin position="173"/>
        <end position="205"/>
    </location>
</feature>
<dbReference type="PANTHER" id="PTHR19304">
    <property type="entry name" value="CYCLIC-AMP RESPONSE ELEMENT BINDING PROTEIN"/>
    <property type="match status" value="1"/>
</dbReference>
<evidence type="ECO:0000313" key="8">
    <source>
        <dbReference type="EMBL" id="KAH6885775.1"/>
    </source>
</evidence>
<proteinExistence type="predicted"/>
<organism evidence="8 9">
    <name type="scientific">Thelonectria olida</name>
    <dbReference type="NCBI Taxonomy" id="1576542"/>
    <lineage>
        <taxon>Eukaryota</taxon>
        <taxon>Fungi</taxon>
        <taxon>Dikarya</taxon>
        <taxon>Ascomycota</taxon>
        <taxon>Pezizomycotina</taxon>
        <taxon>Sordariomycetes</taxon>
        <taxon>Hypocreomycetidae</taxon>
        <taxon>Hypocreales</taxon>
        <taxon>Nectriaceae</taxon>
        <taxon>Thelonectria</taxon>
    </lineage>
</organism>
<feature type="region of interest" description="Disordered" evidence="6">
    <location>
        <begin position="134"/>
        <end position="216"/>
    </location>
</feature>
<gene>
    <name evidence="8" type="ORF">B0T10DRAFT_491574</name>
</gene>
<dbReference type="FunFam" id="1.20.5.170:FF:000031">
    <property type="entry name" value="BZIP transcription factor (MeaB)"/>
    <property type="match status" value="1"/>
</dbReference>
<sequence length="560" mass="61703">MSAPAQNNVDIDALLDLTEYDAISNYQSPASVSPAATSKAAFASPISAAVSAPGISSTQAMTGPSHNYDLYRQQTGFVPGAIANTMAVNQTNNTGYQDFGSLDYMTSFSPENEFDFNTSPSQNTMDLDFESPADSQFFTVNPSNIEDSASLPSPPVLPTQTNNVGRLWPGAHSQAAMAKAQAQQRQQQQIIQQQQQAQRQSAPAKGRGKAPQPTDPIVEQKITQLLNSMRAKPSQPDSQDQSPVSHLPRSKKEEEEMDEDERLLASEEGKKLSSKERRQLRNKVSARAFRSRRKEYITQLEAEISNKVNENGDLRAQNRALMEENKRLSDLTRMLLSSSSFSNFLDHLSSNPAAANQAPQLKTEPQEQRQMAKDVNPYPSQQSQQQIGMAMIPEQNMDFSMLSIDNSYNFQPQVFMVDTPEVPAPIDASILSGKSSNFVEPSFDSEEEKKDMPVIERPVEKAEPVRVAPVDAEFEADPDFALFHSEPATSSEAPKELDTDCLSHVDLFGGIESEKVLARYELVDATEEEATAAVAMARVQRISANIDSVVSRLELLTMDL</sequence>
<dbReference type="PROSITE" id="PS50217">
    <property type="entry name" value="BZIP"/>
    <property type="match status" value="1"/>
</dbReference>
<dbReference type="InterPro" id="IPR046347">
    <property type="entry name" value="bZIP_sf"/>
</dbReference>
<evidence type="ECO:0000256" key="3">
    <source>
        <dbReference type="ARBA" id="ARBA00023163"/>
    </source>
</evidence>
<dbReference type="Gene3D" id="1.20.5.170">
    <property type="match status" value="1"/>
</dbReference>
<feature type="domain" description="BZIP" evidence="7">
    <location>
        <begin position="272"/>
        <end position="335"/>
    </location>
</feature>
<evidence type="ECO:0000259" key="7">
    <source>
        <dbReference type="PROSITE" id="PS50217"/>
    </source>
</evidence>
<dbReference type="SUPFAM" id="SSF57959">
    <property type="entry name" value="Leucine zipper domain"/>
    <property type="match status" value="1"/>
</dbReference>
<name>A0A9P9AM29_9HYPO</name>
<dbReference type="InterPro" id="IPR051027">
    <property type="entry name" value="bZIP_transcription_factors"/>
</dbReference>
<feature type="coiled-coil region" evidence="5">
    <location>
        <begin position="297"/>
        <end position="334"/>
    </location>
</feature>
<accession>A0A9P9AM29</accession>
<dbReference type="SMART" id="SM00338">
    <property type="entry name" value="BRLZ"/>
    <property type="match status" value="1"/>
</dbReference>
<dbReference type="Pfam" id="PF00170">
    <property type="entry name" value="bZIP_1"/>
    <property type="match status" value="1"/>
</dbReference>
<feature type="compositionally biased region" description="Polar residues" evidence="6">
    <location>
        <begin position="134"/>
        <end position="151"/>
    </location>
</feature>
<protein>
    <recommendedName>
        <fullName evidence="7">BZIP domain-containing protein</fullName>
    </recommendedName>
</protein>
<dbReference type="InterPro" id="IPR004827">
    <property type="entry name" value="bZIP"/>
</dbReference>
<dbReference type="EMBL" id="JAGPYM010000017">
    <property type="protein sequence ID" value="KAH6885775.1"/>
    <property type="molecule type" value="Genomic_DNA"/>
</dbReference>
<feature type="region of interest" description="Disordered" evidence="6">
    <location>
        <begin position="228"/>
        <end position="288"/>
    </location>
</feature>
<dbReference type="Proteomes" id="UP000777438">
    <property type="component" value="Unassembled WGS sequence"/>
</dbReference>